<dbReference type="RefSeq" id="WP_281816421.1">
    <property type="nucleotide sequence ID" value="NZ_BRLB01000008.1"/>
</dbReference>
<evidence type="ECO:0000259" key="9">
    <source>
        <dbReference type="Pfam" id="PF02608"/>
    </source>
</evidence>
<accession>A0A9W5YC03</accession>
<evidence type="ECO:0000256" key="2">
    <source>
        <dbReference type="ARBA" id="ARBA00008610"/>
    </source>
</evidence>
<keyword evidence="5" id="KW-0472">Membrane</keyword>
<evidence type="ECO:0000256" key="1">
    <source>
        <dbReference type="ARBA" id="ARBA00004193"/>
    </source>
</evidence>
<keyword evidence="3" id="KW-1003">Cell membrane</keyword>
<feature type="signal peptide" evidence="8">
    <location>
        <begin position="1"/>
        <end position="20"/>
    </location>
</feature>
<keyword evidence="11" id="KW-1185">Reference proteome</keyword>
<dbReference type="SUPFAM" id="SSF53822">
    <property type="entry name" value="Periplasmic binding protein-like I"/>
    <property type="match status" value="1"/>
</dbReference>
<comment type="subcellular location">
    <subcellularLocation>
        <location evidence="1">Cell membrane</location>
        <topology evidence="1">Lipid-anchor</topology>
    </subcellularLocation>
</comment>
<proteinExistence type="inferred from homology"/>
<evidence type="ECO:0000256" key="7">
    <source>
        <dbReference type="SAM" id="MobiDB-lite"/>
    </source>
</evidence>
<feature type="chain" id="PRO_5040841394" evidence="8">
    <location>
        <begin position="21"/>
        <end position="380"/>
    </location>
</feature>
<dbReference type="InterPro" id="IPR003760">
    <property type="entry name" value="PnrA-like"/>
</dbReference>
<gene>
    <name evidence="10" type="ORF">SH1V18_28090</name>
</gene>
<dbReference type="InterPro" id="IPR050957">
    <property type="entry name" value="BMP_lipoprotein"/>
</dbReference>
<evidence type="ECO:0000256" key="5">
    <source>
        <dbReference type="ARBA" id="ARBA00023136"/>
    </source>
</evidence>
<dbReference type="Gene3D" id="3.40.50.2300">
    <property type="match status" value="2"/>
</dbReference>
<dbReference type="InterPro" id="IPR028082">
    <property type="entry name" value="Peripla_BP_I"/>
</dbReference>
<evidence type="ECO:0000313" key="11">
    <source>
        <dbReference type="Proteomes" id="UP001144256"/>
    </source>
</evidence>
<comment type="similarity">
    <text evidence="2">Belongs to the BMP lipoprotein family.</text>
</comment>
<dbReference type="Proteomes" id="UP001144256">
    <property type="component" value="Unassembled WGS sequence"/>
</dbReference>
<evidence type="ECO:0000256" key="6">
    <source>
        <dbReference type="ARBA" id="ARBA00023288"/>
    </source>
</evidence>
<dbReference type="GO" id="GO:0005886">
    <property type="term" value="C:plasma membrane"/>
    <property type="evidence" value="ECO:0007669"/>
    <property type="project" value="UniProtKB-SubCell"/>
</dbReference>
<dbReference type="PROSITE" id="PS51257">
    <property type="entry name" value="PROKAR_LIPOPROTEIN"/>
    <property type="match status" value="1"/>
</dbReference>
<feature type="compositionally biased region" description="Polar residues" evidence="7">
    <location>
        <begin position="30"/>
        <end position="45"/>
    </location>
</feature>
<sequence>MKKVLSIVVMMTMVFTLVLTGCGEKKTDTVDSGTQVNDDNGSNADSQEDINDTEDTDSEDEQEDVADKALKVSMVTDTGGINDQSFNQLAWAGLEKAQKDLGITAEFLESTQEADYAPNLETLYDQDNDLIWGIGYLMADAVLDAAKTNPDRKYAIIDNAYTEEQEAPDNLLGVTFSEQEPSFLVGYIAGKMTKTNNVGFVGGMEFDVIWRFESGYRAGVKTANPDAEIQIQYVNDFGDTAKGKAIANGMYQNGADIIFHAAGFSGTGVIESAVENGKLVIGVDQDQKVILGKDEIITSAVKKVDQAIYNVVKELQEGKWEGGSNINLGLADGAVGIADTSVDSVPQDILDEVKQLEQDIIDKKITVPATREEYDELYSE</sequence>
<dbReference type="CDD" id="cd06354">
    <property type="entry name" value="PBP1_PrnA-like"/>
    <property type="match status" value="1"/>
</dbReference>
<evidence type="ECO:0000256" key="8">
    <source>
        <dbReference type="SAM" id="SignalP"/>
    </source>
</evidence>
<evidence type="ECO:0000256" key="3">
    <source>
        <dbReference type="ARBA" id="ARBA00022475"/>
    </source>
</evidence>
<reference evidence="10" key="1">
    <citation type="submission" date="2022-06" db="EMBL/GenBank/DDBJ databases">
        <title>Vallitalea longa sp. nov., an anaerobic bacterium isolated from marine sediment.</title>
        <authorList>
            <person name="Hirano S."/>
            <person name="Terahara T."/>
            <person name="Mori K."/>
            <person name="Hamada M."/>
            <person name="Matsumoto R."/>
            <person name="Kobayashi T."/>
        </authorList>
    </citation>
    <scope>NUCLEOTIDE SEQUENCE</scope>
    <source>
        <strain evidence="10">SH18-1</strain>
    </source>
</reference>
<evidence type="ECO:0000256" key="4">
    <source>
        <dbReference type="ARBA" id="ARBA00022729"/>
    </source>
</evidence>
<dbReference type="PANTHER" id="PTHR34296">
    <property type="entry name" value="TRANSCRIPTIONAL ACTIVATOR PROTEIN MED"/>
    <property type="match status" value="1"/>
</dbReference>
<dbReference type="AlphaFoldDB" id="A0A9W5YC03"/>
<dbReference type="EMBL" id="BRLB01000008">
    <property type="protein sequence ID" value="GKX30329.1"/>
    <property type="molecule type" value="Genomic_DNA"/>
</dbReference>
<name>A0A9W5YC03_9FIRM</name>
<feature type="domain" description="ABC transporter substrate-binding protein PnrA-like" evidence="9">
    <location>
        <begin position="72"/>
        <end position="370"/>
    </location>
</feature>
<evidence type="ECO:0000313" key="10">
    <source>
        <dbReference type="EMBL" id="GKX30329.1"/>
    </source>
</evidence>
<comment type="caution">
    <text evidence="10">The sequence shown here is derived from an EMBL/GenBank/DDBJ whole genome shotgun (WGS) entry which is preliminary data.</text>
</comment>
<feature type="compositionally biased region" description="Acidic residues" evidence="7">
    <location>
        <begin position="46"/>
        <end position="64"/>
    </location>
</feature>
<feature type="region of interest" description="Disordered" evidence="7">
    <location>
        <begin position="27"/>
        <end position="64"/>
    </location>
</feature>
<protein>
    <submittedName>
        <fullName evidence="10">BMP family ABC transporter substrate-binding protein</fullName>
    </submittedName>
</protein>
<keyword evidence="4 8" id="KW-0732">Signal</keyword>
<organism evidence="10 11">
    <name type="scientific">Vallitalea longa</name>
    <dbReference type="NCBI Taxonomy" id="2936439"/>
    <lineage>
        <taxon>Bacteria</taxon>
        <taxon>Bacillati</taxon>
        <taxon>Bacillota</taxon>
        <taxon>Clostridia</taxon>
        <taxon>Lachnospirales</taxon>
        <taxon>Vallitaleaceae</taxon>
        <taxon>Vallitalea</taxon>
    </lineage>
</organism>
<dbReference type="PANTHER" id="PTHR34296:SF2">
    <property type="entry name" value="ABC TRANSPORTER GUANOSINE-BINDING PROTEIN NUPN"/>
    <property type="match status" value="1"/>
</dbReference>
<dbReference type="Pfam" id="PF02608">
    <property type="entry name" value="Bmp"/>
    <property type="match status" value="1"/>
</dbReference>
<keyword evidence="6" id="KW-0449">Lipoprotein</keyword>